<feature type="signal peptide" evidence="1">
    <location>
        <begin position="1"/>
        <end position="19"/>
    </location>
</feature>
<evidence type="ECO:0000256" key="1">
    <source>
        <dbReference type="SAM" id="SignalP"/>
    </source>
</evidence>
<protein>
    <submittedName>
        <fullName evidence="2">POLR2A protein</fullName>
    </submittedName>
</protein>
<keyword evidence="3" id="KW-1185">Reference proteome</keyword>
<feature type="chain" id="PRO_5032964904" evidence="1">
    <location>
        <begin position="20"/>
        <end position="464"/>
    </location>
</feature>
<sequence>MAMASLLVLFACVQHAVHAEEAQLSQQVVGKESFLSMSDGVDSCTTDNICEQICKTDFMVYPLGEKCYEYCHQDIHYIWDVFDGYCEEGDRDRHHFCADLCYDGFYCGDSTCGPCEDKCMESFDLVHDIFDYCADCDHIGGDDDDYKTTTTTTTFDKCASDDADKCYDMECWCKEVCDIVQCPHCEELCFQNQDKVMMTFDRYCECGFCDAPDGDDAGLLQFRLHSAASDESMCSCRSEHQYCIDICHDLGYRGEGLHRCTDDCYSSGKLGGLLEGYCHECHGEYYETTTEPDTTTTTSKAYKTTTPEYYKSTTPAPTTAPYYESTTPEYYKPTTEYYETTTPEYYESTTPQYYDTTEPYYDTTKPSHYYGANVPYYWKIKAAKAKIYAAKKYYYAKGKAEAFKYTHPDYFGKYPKKEIPYYWKIKAAKAKGYAKKAEYEAKAKAAYFKYRHPEVWGKYYKYKK</sequence>
<accession>A0A812SB82</accession>
<evidence type="ECO:0000313" key="2">
    <source>
        <dbReference type="EMBL" id="CAE7468128.1"/>
    </source>
</evidence>
<keyword evidence="1" id="KW-0732">Signal</keyword>
<proteinExistence type="predicted"/>
<dbReference type="EMBL" id="CAJNDS010002422">
    <property type="protein sequence ID" value="CAE7468128.1"/>
    <property type="molecule type" value="Genomic_DNA"/>
</dbReference>
<dbReference type="Proteomes" id="UP000604046">
    <property type="component" value="Unassembled WGS sequence"/>
</dbReference>
<dbReference type="AlphaFoldDB" id="A0A812SB82"/>
<comment type="caution">
    <text evidence="2">The sequence shown here is derived from an EMBL/GenBank/DDBJ whole genome shotgun (WGS) entry which is preliminary data.</text>
</comment>
<evidence type="ECO:0000313" key="3">
    <source>
        <dbReference type="Proteomes" id="UP000604046"/>
    </source>
</evidence>
<reference evidence="2" key="1">
    <citation type="submission" date="2021-02" db="EMBL/GenBank/DDBJ databases">
        <authorList>
            <person name="Dougan E. K."/>
            <person name="Rhodes N."/>
            <person name="Thang M."/>
            <person name="Chan C."/>
        </authorList>
    </citation>
    <scope>NUCLEOTIDE SEQUENCE</scope>
</reference>
<gene>
    <name evidence="2" type="primary">POLR2A</name>
    <name evidence="2" type="ORF">SNAT2548_LOCUS26192</name>
</gene>
<organism evidence="2 3">
    <name type="scientific">Symbiodinium natans</name>
    <dbReference type="NCBI Taxonomy" id="878477"/>
    <lineage>
        <taxon>Eukaryota</taxon>
        <taxon>Sar</taxon>
        <taxon>Alveolata</taxon>
        <taxon>Dinophyceae</taxon>
        <taxon>Suessiales</taxon>
        <taxon>Symbiodiniaceae</taxon>
        <taxon>Symbiodinium</taxon>
    </lineage>
</organism>
<dbReference type="OrthoDB" id="10416564at2759"/>
<name>A0A812SB82_9DINO</name>